<dbReference type="Proteomes" id="UP000192220">
    <property type="component" value="Unplaced"/>
</dbReference>
<dbReference type="PANTHER" id="PTHR12132">
    <property type="entry name" value="DNA REPAIR AND RECOMBINATION PROTEIN RAD52, RAD59"/>
    <property type="match status" value="1"/>
</dbReference>
<dbReference type="GO" id="GO:0006312">
    <property type="term" value="P:mitotic recombination"/>
    <property type="evidence" value="ECO:0007669"/>
    <property type="project" value="TreeGrafter"/>
</dbReference>
<feature type="compositionally biased region" description="Basic residues" evidence="7">
    <location>
        <begin position="392"/>
        <end position="404"/>
    </location>
</feature>
<organism evidence="8 10">
    <name type="scientific">Austrofundulus limnaeus</name>
    <name type="common">Annual killifish</name>
    <dbReference type="NCBI Taxonomy" id="52670"/>
    <lineage>
        <taxon>Eukaryota</taxon>
        <taxon>Metazoa</taxon>
        <taxon>Chordata</taxon>
        <taxon>Craniata</taxon>
        <taxon>Vertebrata</taxon>
        <taxon>Euteleostomi</taxon>
        <taxon>Actinopterygii</taxon>
        <taxon>Neopterygii</taxon>
        <taxon>Teleostei</taxon>
        <taxon>Neoteleostei</taxon>
        <taxon>Acanthomorphata</taxon>
        <taxon>Ovalentaria</taxon>
        <taxon>Atherinomorphae</taxon>
        <taxon>Cyprinodontiformes</taxon>
        <taxon>Rivulidae</taxon>
        <taxon>Austrofundulus</taxon>
    </lineage>
</organism>
<name>A0A2I4BJ32_AUSLI</name>
<dbReference type="GO" id="GO:0000730">
    <property type="term" value="P:DNA recombinase assembly"/>
    <property type="evidence" value="ECO:0007669"/>
    <property type="project" value="InterPro"/>
</dbReference>
<dbReference type="CTD" id="5893"/>
<evidence type="ECO:0000256" key="5">
    <source>
        <dbReference type="ARBA" id="ARBA00053354"/>
    </source>
</evidence>
<dbReference type="NCBIfam" id="TIGR00607">
    <property type="entry name" value="rad52"/>
    <property type="match status" value="1"/>
</dbReference>
<evidence type="ECO:0000256" key="7">
    <source>
        <dbReference type="SAM" id="MobiDB-lite"/>
    </source>
</evidence>
<feature type="compositionally biased region" description="Low complexity" evidence="7">
    <location>
        <begin position="237"/>
        <end position="251"/>
    </location>
</feature>
<keyword evidence="2" id="KW-0227">DNA damage</keyword>
<feature type="compositionally biased region" description="Basic and acidic residues" evidence="7">
    <location>
        <begin position="179"/>
        <end position="190"/>
    </location>
</feature>
<comment type="similarity">
    <text evidence="1">Belongs to the RAD52 family.</text>
</comment>
<dbReference type="GO" id="GO:0005634">
    <property type="term" value="C:nucleus"/>
    <property type="evidence" value="ECO:0007669"/>
    <property type="project" value="InterPro"/>
</dbReference>
<feature type="region of interest" description="Disordered" evidence="7">
    <location>
        <begin position="223"/>
        <end position="426"/>
    </location>
</feature>
<dbReference type="InterPro" id="IPR004585">
    <property type="entry name" value="DNA_recomb/repair_Rad52"/>
</dbReference>
<keyword evidence="4" id="KW-0234">DNA repair</keyword>
<dbReference type="GO" id="GO:0010792">
    <property type="term" value="P:DNA double-strand break processing involved in repair via single-strand annealing"/>
    <property type="evidence" value="ECO:0007669"/>
    <property type="project" value="UniProtKB-ARBA"/>
</dbReference>
<dbReference type="RefSeq" id="XP_013867741.1">
    <property type="nucleotide sequence ID" value="XM_014012287.1"/>
</dbReference>
<evidence type="ECO:0000256" key="2">
    <source>
        <dbReference type="ARBA" id="ARBA00022763"/>
    </source>
</evidence>
<proteinExistence type="inferred from homology"/>
<dbReference type="InterPro" id="IPR042525">
    <property type="entry name" value="Rad52_Rad59_Rad22_sf"/>
</dbReference>
<evidence type="ECO:0000313" key="9">
    <source>
        <dbReference type="RefSeq" id="XP_013867740.1"/>
    </source>
</evidence>
<evidence type="ECO:0000256" key="1">
    <source>
        <dbReference type="ARBA" id="ARBA00006638"/>
    </source>
</evidence>
<comment type="function">
    <text evidence="5">Involved in double-stranded break repair. Plays a central role in genetic recombination and DNA repair by promoting the annealing of complementary single-stranded DNA and by stimulation of the RAD51 recombinase.</text>
</comment>
<keyword evidence="8" id="KW-1185">Reference proteome</keyword>
<feature type="region of interest" description="Disordered" evidence="7">
    <location>
        <begin position="169"/>
        <end position="190"/>
    </location>
</feature>
<evidence type="ECO:0000313" key="10">
    <source>
        <dbReference type="RefSeq" id="XP_013867741.1"/>
    </source>
</evidence>
<dbReference type="AlphaFoldDB" id="A0A2I4BJ32"/>
<gene>
    <name evidence="9 10" type="primary">rad52</name>
</gene>
<dbReference type="PANTHER" id="PTHR12132:SF1">
    <property type="entry name" value="DNA REPAIR PROTEIN RAD52 HOMOLOG"/>
    <property type="match status" value="1"/>
</dbReference>
<evidence type="ECO:0000256" key="4">
    <source>
        <dbReference type="ARBA" id="ARBA00023204"/>
    </source>
</evidence>
<dbReference type="GO" id="GO:0034599">
    <property type="term" value="P:cellular response to oxidative stress"/>
    <property type="evidence" value="ECO:0007669"/>
    <property type="project" value="UniProtKB-ARBA"/>
</dbReference>
<evidence type="ECO:0000256" key="3">
    <source>
        <dbReference type="ARBA" id="ARBA00023172"/>
    </source>
</evidence>
<reference evidence="9 10" key="1">
    <citation type="submission" date="2025-04" db="UniProtKB">
        <authorList>
            <consortium name="RefSeq"/>
        </authorList>
    </citation>
    <scope>IDENTIFICATION</scope>
    <source>
        <strain evidence="9 10">Quisiro</strain>
        <tissue evidence="9 10">Liver</tissue>
    </source>
</reference>
<dbReference type="FunFam" id="3.30.390.80:FF:000001">
    <property type="entry name" value="DNA repair protein RAD52 homolog"/>
    <property type="match status" value="1"/>
</dbReference>
<evidence type="ECO:0000313" key="8">
    <source>
        <dbReference type="Proteomes" id="UP000192220"/>
    </source>
</evidence>
<keyword evidence="3" id="KW-0233">DNA recombination</keyword>
<dbReference type="GeneID" id="106520296"/>
<sequence>MSSEESSVPAPSRSFGQCTYTAEEYQAVQRALQQRLGPEYISTRVAGGGQKVCYIEGHRVISLANEMFGYNGWSHSISQQNVDFVDLINGKFYVGVSAFIKVQLKDGSFHEDVGYGVSEGLRSKALSLEKARKEAVTDGMKRALKCFGNALGNCILDKEYLLAINKIPKQRPPPLDPGQTKRSEGQPSVEKARFCSLARDENTVSTAGPARVLLESRAFNHSEVHTPGASRKSENISSKSAAGSENAGASEVQTDPKQLRKIRQQQLQQKFRKEMEAKRLQLQPDRVKSEEEEEVTVGRRSTSGEARESSVSNASSENQNFSSGDSNLKDDPEIWQFFLDENEDLDGPAGEASSRGVQPGTPGNHQMQTRSKTPQRDQSRPPEAPSNSRTHSPYRPRHQNHYQGRHGESFSPYKQGQQMKKRRLNN</sequence>
<dbReference type="SUPFAM" id="SSF54768">
    <property type="entry name" value="dsRNA-binding domain-like"/>
    <property type="match status" value="1"/>
</dbReference>
<protein>
    <recommendedName>
        <fullName evidence="6">DNA repair protein RAD52 homolog</fullName>
    </recommendedName>
</protein>
<feature type="compositionally biased region" description="Basic and acidic residues" evidence="7">
    <location>
        <begin position="271"/>
        <end position="289"/>
    </location>
</feature>
<dbReference type="InterPro" id="IPR007232">
    <property type="entry name" value="Rad52_Rad59_Rad22"/>
</dbReference>
<feature type="compositionally biased region" description="Polar residues" evidence="7">
    <location>
        <begin position="361"/>
        <end position="372"/>
    </location>
</feature>
<dbReference type="Pfam" id="PF04098">
    <property type="entry name" value="Rad52_Rad22"/>
    <property type="match status" value="1"/>
</dbReference>
<dbReference type="RefSeq" id="XP_013867740.1">
    <property type="nucleotide sequence ID" value="XM_014012286.1"/>
</dbReference>
<feature type="compositionally biased region" description="Polar residues" evidence="7">
    <location>
        <begin position="299"/>
        <end position="326"/>
    </location>
</feature>
<dbReference type="KEGG" id="alim:106520296"/>
<evidence type="ECO:0000256" key="6">
    <source>
        <dbReference type="ARBA" id="ARBA00073403"/>
    </source>
</evidence>
<accession>A0A2I4BJ32</accession>
<dbReference type="Gene3D" id="3.30.390.80">
    <property type="entry name" value="DNA repair protein Rad52/59/22"/>
    <property type="match status" value="1"/>
</dbReference>
<dbReference type="OrthoDB" id="206565at2759"/>
<dbReference type="InterPro" id="IPR041247">
    <property type="entry name" value="Rad52_fam"/>
</dbReference>